<keyword evidence="3" id="KW-1185">Reference proteome</keyword>
<name>A0A8H5X394_9HYPO</name>
<dbReference type="EMBL" id="JAAOAK010000243">
    <property type="protein sequence ID" value="KAF5680750.1"/>
    <property type="molecule type" value="Genomic_DNA"/>
</dbReference>
<protein>
    <submittedName>
        <fullName evidence="2">30S ribosomal S17P protein</fullName>
    </submittedName>
</protein>
<evidence type="ECO:0000313" key="3">
    <source>
        <dbReference type="Proteomes" id="UP000562682"/>
    </source>
</evidence>
<feature type="domain" description="CHAT" evidence="1">
    <location>
        <begin position="419"/>
        <end position="682"/>
    </location>
</feature>
<dbReference type="Pfam" id="PF12770">
    <property type="entry name" value="CHAT"/>
    <property type="match status" value="1"/>
</dbReference>
<evidence type="ECO:0000259" key="1">
    <source>
        <dbReference type="Pfam" id="PF12770"/>
    </source>
</evidence>
<comment type="caution">
    <text evidence="2">The sequence shown here is derived from an EMBL/GenBank/DDBJ whole genome shotgun (WGS) entry which is preliminary data.</text>
</comment>
<dbReference type="InterPro" id="IPR024983">
    <property type="entry name" value="CHAT_dom"/>
</dbReference>
<dbReference type="AlphaFoldDB" id="A0A8H5X394"/>
<dbReference type="Proteomes" id="UP000562682">
    <property type="component" value="Unassembled WGS sequence"/>
</dbReference>
<reference evidence="2 3" key="1">
    <citation type="submission" date="2020-05" db="EMBL/GenBank/DDBJ databases">
        <title>Identification and distribution of gene clusters putatively required for synthesis of sphingolipid metabolism inhibitors in phylogenetically diverse species of the filamentous fungus Fusarium.</title>
        <authorList>
            <person name="Kim H.-S."/>
            <person name="Busman M."/>
            <person name="Brown D.W."/>
            <person name="Divon H."/>
            <person name="Uhlig S."/>
            <person name="Proctor R.H."/>
        </authorList>
    </citation>
    <scope>NUCLEOTIDE SEQUENCE [LARGE SCALE GENOMIC DNA]</scope>
    <source>
        <strain evidence="2 3">NRRL 25311</strain>
    </source>
</reference>
<dbReference type="InterPro" id="IPR011990">
    <property type="entry name" value="TPR-like_helical_dom_sf"/>
</dbReference>
<gene>
    <name evidence="2" type="ORF">FDENT_8311</name>
</gene>
<proteinExistence type="predicted"/>
<organism evidence="2 3">
    <name type="scientific">Fusarium denticulatum</name>
    <dbReference type="NCBI Taxonomy" id="48507"/>
    <lineage>
        <taxon>Eukaryota</taxon>
        <taxon>Fungi</taxon>
        <taxon>Dikarya</taxon>
        <taxon>Ascomycota</taxon>
        <taxon>Pezizomycotina</taxon>
        <taxon>Sordariomycetes</taxon>
        <taxon>Hypocreomycetidae</taxon>
        <taxon>Hypocreales</taxon>
        <taxon>Nectriaceae</taxon>
        <taxon>Fusarium</taxon>
        <taxon>Fusarium fujikuroi species complex</taxon>
    </lineage>
</organism>
<sequence>MALEQTQEGSDDWATHACNLSGYLLTLYHRTGEQLDLGTSITLARGSVDATPASNGLRHIRLGNLTACLIARFDSTGSFEHLEECVRMGKEAKEATPKEHIEWPARLHDLGAIMQRRYQMTEDLEDLDKAIGLTQQALLALGPNHPQQADTMSLMALFFAKRYGETESPEDLQRTEFFYRAALFQTHSPIITRIEAGVKLISVCMVQRNMEQAFEDAKYVVDLIPQMAVRSLESSDKQDLLLKIGGVSSEAAGLALHLGENPMIALSLLEKGRGMFALSLDEMRADINSLEEQCPDLASRFVTIHEQLSASSGLAKTLDTDDVEWNVDESRRHEAGNEFERLIGEIRQQSGFHTFLLPPSESEIKLAAERGPIVIINTSMLRCDALLVESHQVTSVPLTDFNRRDMTEYVRNDTFKSDEALQWLWDCVASPVLNALGFDKPPCEGDWPHIWWIMTGLLNKFPIHAAGLHLRDCSETVIDRVISSYHGSIQSIIRGRKRPTSAATQTYALLVAMEDTPGSSKLPFPTREITAIRGICKSILIETDEPEPKRDNILSSLLECGIFHFAGHARTDPEDLIGNYLCLDDEKEKCLTVLDLLDLNLQSCSPFLAYLSACGTGRIDHNDLVDEGIHLINGFHRAGFRHVIGTLWEVKDDICVDMARITYEGMMQNGATDEAVSRGLHEASRELRDGWVTLAGTDDRKITSSRVGAVETLRDGSFFAIEASGSSGYTRRSGVRNVSAGLAKLSYVSGSTVSCPYPRQSRRPAMIEVAQRLLTGKNTTNAASTMKLSTILPVFGHLVSFCQAQADPNTLASKSLVKTITGFDPLSIDNSILPSFPAGKHPLIVQAGYDKDIRMTALNIVPLQIDALMQGSLIVPFVDVTKDRQTPIGVPVNYYIGGTNGQPLQAIVPSVASGVSPFEGTTIFPATFSPDTSAARALPNGFNSIQVKPFLLPNTISGPGIYAEAFDISFKATDNSPYTPHTFHSLLNIPQLNTNKCQRNTVYFNESSSEPLMAIGEVTLYHQILATPPQGLEGVYRDVYCYSANGQVVSSVGEPCKAAAANMDPEAKV</sequence>
<dbReference type="Gene3D" id="1.25.40.10">
    <property type="entry name" value="Tetratricopeptide repeat domain"/>
    <property type="match status" value="1"/>
</dbReference>
<accession>A0A8H5X394</accession>
<evidence type="ECO:0000313" key="2">
    <source>
        <dbReference type="EMBL" id="KAF5680750.1"/>
    </source>
</evidence>